<dbReference type="Proteomes" id="UP000192940">
    <property type="component" value="Chromosome I"/>
</dbReference>
<feature type="domain" description="Methyltransferase type 11" evidence="5">
    <location>
        <begin position="63"/>
        <end position="158"/>
    </location>
</feature>
<evidence type="ECO:0000313" key="6">
    <source>
        <dbReference type="EMBL" id="SMF65372.1"/>
    </source>
</evidence>
<keyword evidence="3" id="KW-0808">Transferase</keyword>
<evidence type="ECO:0000313" key="7">
    <source>
        <dbReference type="Proteomes" id="UP000192940"/>
    </source>
</evidence>
<evidence type="ECO:0000256" key="3">
    <source>
        <dbReference type="ARBA" id="ARBA00022679"/>
    </source>
</evidence>
<protein>
    <submittedName>
        <fullName evidence="6">Methylase involved in ubiquinone/menaquinone biosynthesis</fullName>
    </submittedName>
</protein>
<keyword evidence="2 6" id="KW-0489">Methyltransferase</keyword>
<proteinExistence type="inferred from homology"/>
<dbReference type="STRING" id="1313296.SAMN05661091_0158"/>
<keyword evidence="7" id="KW-1185">Reference proteome</keyword>
<dbReference type="RefSeq" id="WP_208917292.1">
    <property type="nucleotide sequence ID" value="NZ_LT840184.1"/>
</dbReference>
<dbReference type="CDD" id="cd02440">
    <property type="entry name" value="AdoMet_MTases"/>
    <property type="match status" value="1"/>
</dbReference>
<dbReference type="InterPro" id="IPR051052">
    <property type="entry name" value="Diverse_substrate_MTase"/>
</dbReference>
<name>A0A1X7G925_9BACL</name>
<dbReference type="PANTHER" id="PTHR44942">
    <property type="entry name" value="METHYLTRANSF_11 DOMAIN-CONTAINING PROTEIN"/>
    <property type="match status" value="1"/>
</dbReference>
<gene>
    <name evidence="6" type="ORF">SAMN05661091_0158</name>
</gene>
<comment type="similarity">
    <text evidence="1">Belongs to the methyltransferase superfamily.</text>
</comment>
<feature type="region of interest" description="Disordered" evidence="4">
    <location>
        <begin position="1"/>
        <end position="26"/>
    </location>
</feature>
<dbReference type="GO" id="GO:0008757">
    <property type="term" value="F:S-adenosylmethionine-dependent methyltransferase activity"/>
    <property type="evidence" value="ECO:0007669"/>
    <property type="project" value="InterPro"/>
</dbReference>
<dbReference type="SUPFAM" id="SSF53335">
    <property type="entry name" value="S-adenosyl-L-methionine-dependent methyltransferases"/>
    <property type="match status" value="1"/>
</dbReference>
<sequence>MDNHSKPLGSGADPRHIPEGNRQSNVERFSGYENTYDQYRPEAPEQVINILTGYLQQKPSLVVDLGCGTGLSSFVWKDEAERIIGIEPNDDMRGKAEEKLQEQDNTEHISFAAGYFNQIGLEASSVDIITCSQSFHWMEPASTLKEAARILRPEGIFAVYDCDWPPSLHWPIEQSYHELIEFSEIIIDRHIEEGRKAHKWNKNEHLKHIRESGLFRFAKEIVFHHMEPCTAERYVGLAISQGGVQTLLRLGIQELNPAIDAFRKQVEEYFHGETREVMFSYRMRLGIK</sequence>
<accession>A0A1X7G925</accession>
<dbReference type="EMBL" id="LT840184">
    <property type="protein sequence ID" value="SMF65372.1"/>
    <property type="molecule type" value="Genomic_DNA"/>
</dbReference>
<dbReference type="Pfam" id="PF08241">
    <property type="entry name" value="Methyltransf_11"/>
    <property type="match status" value="1"/>
</dbReference>
<dbReference type="AlphaFoldDB" id="A0A1X7G925"/>
<dbReference type="Gene3D" id="3.40.50.150">
    <property type="entry name" value="Vaccinia Virus protein VP39"/>
    <property type="match status" value="1"/>
</dbReference>
<reference evidence="6 7" key="1">
    <citation type="submission" date="2017-04" db="EMBL/GenBank/DDBJ databases">
        <authorList>
            <person name="Afonso C.L."/>
            <person name="Miller P.J."/>
            <person name="Scott M.A."/>
            <person name="Spackman E."/>
            <person name="Goraichik I."/>
            <person name="Dimitrov K.M."/>
            <person name="Suarez D.L."/>
            <person name="Swayne D.E."/>
        </authorList>
    </citation>
    <scope>NUCLEOTIDE SEQUENCE [LARGE SCALE GENOMIC DNA]</scope>
    <source>
        <strain evidence="6 7">N3/975</strain>
    </source>
</reference>
<dbReference type="GO" id="GO:0032259">
    <property type="term" value="P:methylation"/>
    <property type="evidence" value="ECO:0007669"/>
    <property type="project" value="UniProtKB-KW"/>
</dbReference>
<evidence type="ECO:0000259" key="5">
    <source>
        <dbReference type="Pfam" id="PF08241"/>
    </source>
</evidence>
<keyword evidence="6" id="KW-0830">Ubiquinone</keyword>
<dbReference type="PANTHER" id="PTHR44942:SF4">
    <property type="entry name" value="METHYLTRANSFERASE TYPE 11 DOMAIN-CONTAINING PROTEIN"/>
    <property type="match status" value="1"/>
</dbReference>
<evidence type="ECO:0000256" key="4">
    <source>
        <dbReference type="SAM" id="MobiDB-lite"/>
    </source>
</evidence>
<dbReference type="InterPro" id="IPR013216">
    <property type="entry name" value="Methyltransf_11"/>
</dbReference>
<dbReference type="InterPro" id="IPR029063">
    <property type="entry name" value="SAM-dependent_MTases_sf"/>
</dbReference>
<evidence type="ECO:0000256" key="2">
    <source>
        <dbReference type="ARBA" id="ARBA00022603"/>
    </source>
</evidence>
<organism evidence="6 7">
    <name type="scientific">Paenibacillus uliginis N3/975</name>
    <dbReference type="NCBI Taxonomy" id="1313296"/>
    <lineage>
        <taxon>Bacteria</taxon>
        <taxon>Bacillati</taxon>
        <taxon>Bacillota</taxon>
        <taxon>Bacilli</taxon>
        <taxon>Bacillales</taxon>
        <taxon>Paenibacillaceae</taxon>
        <taxon>Paenibacillus</taxon>
    </lineage>
</organism>
<evidence type="ECO:0000256" key="1">
    <source>
        <dbReference type="ARBA" id="ARBA00008361"/>
    </source>
</evidence>